<dbReference type="CDD" id="cd04496">
    <property type="entry name" value="SSB_OBF"/>
    <property type="match status" value="1"/>
</dbReference>
<proteinExistence type="predicted"/>
<sequence>MLNNVIEMGYIVENPEYKTSRKDPEKEVSYAKYRIGVEREYGEKGKRPVDFLTCKAFGSAARFAHENFQKGDLVVVQGRMVSESYGSENDKKFFVGIQVEKNYIARKKQNQDGRARQLDASEDHAGAFIPEPPMLEIEEPEIPDDLPPLP</sequence>
<evidence type="ECO:0000256" key="1">
    <source>
        <dbReference type="ARBA" id="ARBA00023125"/>
    </source>
</evidence>
<accession>A0AAW4WCP1</accession>
<dbReference type="Proteomes" id="UP001198893">
    <property type="component" value="Unassembled WGS sequence"/>
</dbReference>
<dbReference type="GO" id="GO:0006260">
    <property type="term" value="P:DNA replication"/>
    <property type="evidence" value="ECO:0007669"/>
    <property type="project" value="InterPro"/>
</dbReference>
<dbReference type="GO" id="GO:0003697">
    <property type="term" value="F:single-stranded DNA binding"/>
    <property type="evidence" value="ECO:0007669"/>
    <property type="project" value="InterPro"/>
</dbReference>
<evidence type="ECO:0000313" key="5">
    <source>
        <dbReference type="Proteomes" id="UP001198893"/>
    </source>
</evidence>
<dbReference type="RefSeq" id="WP_118639354.1">
    <property type="nucleotide sequence ID" value="NZ_JAJEQW010000010.1"/>
</dbReference>
<dbReference type="EMBL" id="JAJEQW010000010">
    <property type="protein sequence ID" value="MCC2242570.1"/>
    <property type="molecule type" value="Genomic_DNA"/>
</dbReference>
<dbReference type="InterPro" id="IPR012340">
    <property type="entry name" value="NA-bd_OB-fold"/>
</dbReference>
<evidence type="ECO:0000256" key="2">
    <source>
        <dbReference type="PIRNR" id="PIRNR002070"/>
    </source>
</evidence>
<feature type="region of interest" description="Disordered" evidence="3">
    <location>
        <begin position="108"/>
        <end position="150"/>
    </location>
</feature>
<organism evidence="4 5">
    <name type="scientific">Roseburia amylophila</name>
    <dbReference type="NCBI Taxonomy" id="2981794"/>
    <lineage>
        <taxon>Bacteria</taxon>
        <taxon>Bacillati</taxon>
        <taxon>Bacillota</taxon>
        <taxon>Clostridia</taxon>
        <taxon>Lachnospirales</taxon>
        <taxon>Lachnospiraceae</taxon>
        <taxon>Roseburia</taxon>
    </lineage>
</organism>
<gene>
    <name evidence="4" type="ORF">LKD47_09705</name>
</gene>
<dbReference type="Pfam" id="PF00436">
    <property type="entry name" value="SSB"/>
    <property type="match status" value="1"/>
</dbReference>
<dbReference type="SUPFAM" id="SSF50249">
    <property type="entry name" value="Nucleic acid-binding proteins"/>
    <property type="match status" value="1"/>
</dbReference>
<comment type="caution">
    <text evidence="4">The sequence shown here is derived from an EMBL/GenBank/DDBJ whole genome shotgun (WGS) entry which is preliminary data.</text>
</comment>
<evidence type="ECO:0000313" key="4">
    <source>
        <dbReference type="EMBL" id="MCC2242570.1"/>
    </source>
</evidence>
<dbReference type="InterPro" id="IPR000424">
    <property type="entry name" value="Primosome_PriB/ssb"/>
</dbReference>
<name>A0AAW4WCP1_9FIRM</name>
<dbReference type="Gene3D" id="2.40.50.140">
    <property type="entry name" value="Nucleic acid-binding proteins"/>
    <property type="match status" value="1"/>
</dbReference>
<reference evidence="4" key="1">
    <citation type="submission" date="2021-10" db="EMBL/GenBank/DDBJ databases">
        <title>Anaerobic single-cell dispensing facilitates the cultivation of human gut bacteria.</title>
        <authorList>
            <person name="Afrizal A."/>
        </authorList>
    </citation>
    <scope>NUCLEOTIDE SEQUENCE</scope>
    <source>
        <strain evidence="4">CLA-AA-H204</strain>
    </source>
</reference>
<evidence type="ECO:0000256" key="3">
    <source>
        <dbReference type="SAM" id="MobiDB-lite"/>
    </source>
</evidence>
<dbReference type="AlphaFoldDB" id="A0AAW4WCP1"/>
<dbReference type="InterPro" id="IPR011344">
    <property type="entry name" value="ssDNA-bd"/>
</dbReference>
<keyword evidence="1 2" id="KW-0238">DNA-binding</keyword>
<feature type="compositionally biased region" description="Basic and acidic residues" evidence="3">
    <location>
        <begin position="109"/>
        <end position="125"/>
    </location>
</feature>
<protein>
    <recommendedName>
        <fullName evidence="2">Single-stranded DNA-binding protein</fullName>
    </recommendedName>
</protein>
<dbReference type="PIRSF" id="PIRSF002070">
    <property type="entry name" value="SSB"/>
    <property type="match status" value="1"/>
</dbReference>
<dbReference type="PROSITE" id="PS50935">
    <property type="entry name" value="SSB"/>
    <property type="match status" value="1"/>
</dbReference>